<comment type="similarity">
    <text evidence="1">Belongs to the helicase family. UvrD subfamily.</text>
</comment>
<evidence type="ECO:0000256" key="10">
    <source>
        <dbReference type="ARBA" id="ARBA00034923"/>
    </source>
</evidence>
<feature type="binding site" evidence="12">
    <location>
        <begin position="32"/>
        <end position="39"/>
    </location>
    <ligand>
        <name>ATP</name>
        <dbReference type="ChEBI" id="CHEBI:30616"/>
    </ligand>
</feature>
<dbReference type="CDD" id="cd18807">
    <property type="entry name" value="SF1_C_UvrD"/>
    <property type="match status" value="1"/>
</dbReference>
<dbReference type="EC" id="5.6.2.4" evidence="9"/>
<dbReference type="CDD" id="cd17932">
    <property type="entry name" value="DEXQc_UvrD"/>
    <property type="match status" value="1"/>
</dbReference>
<dbReference type="EMBL" id="FNYH01000014">
    <property type="protein sequence ID" value="SEI87166.1"/>
    <property type="molecule type" value="Genomic_DNA"/>
</dbReference>
<evidence type="ECO:0000256" key="9">
    <source>
        <dbReference type="ARBA" id="ARBA00034808"/>
    </source>
</evidence>
<evidence type="ECO:0000256" key="5">
    <source>
        <dbReference type="ARBA" id="ARBA00022840"/>
    </source>
</evidence>
<evidence type="ECO:0000259" key="13">
    <source>
        <dbReference type="PROSITE" id="PS51198"/>
    </source>
</evidence>
<dbReference type="InterPro" id="IPR000212">
    <property type="entry name" value="DNA_helicase_UvrD/REP"/>
</dbReference>
<evidence type="ECO:0000256" key="2">
    <source>
        <dbReference type="ARBA" id="ARBA00022741"/>
    </source>
</evidence>
<dbReference type="Gene3D" id="1.10.486.10">
    <property type="entry name" value="PCRA, domain 4"/>
    <property type="match status" value="1"/>
</dbReference>
<dbReference type="PROSITE" id="PS51198">
    <property type="entry name" value="UVRD_HELICASE_ATP_BIND"/>
    <property type="match status" value="1"/>
</dbReference>
<sequence length="739" mass="83967">MTLSSTSDLLVDLNPQQEAAVTSNSPYLLVLAGAGSGKTRVLVQRIAYLLQQQSAYPWQLLAVTFTNKAAREMRERLQAVGIAEADTVWMGTFHGIAHRILRRHAHVLGLEESFQILDADDQLRIIKRLFKDHQIDDEAISPRQVQHFINQQKEEGCRAAYVLAVTQEQKQYAEIYALYEQACRRKSLVDFAELLLAVHELLRDHSDILAHYQQRFRHILVDEFQDTNTLQYAWLRLLAGQDAKLTVVGDDDQSIYGWRGARIENIHAFSEDFRPCEVLRLEQNYRSSGHILAAANALIAHNPQRLGKQLWTQGAQGQAIQVYASLDEQDEATFIVNQIRKLRQAADFTYTQVGVLYRSNAQSRALEEALRRARLPYRIFGGQRFYERLEIKNALAYLRVLVHPQDDAALERIINVPARGIGSRTLERLRQYALQEGIALWDAAQALCTQGLFTGTTRAKVLAFLHLIEHLQAQIQPLALHEIIQEVLNTSGLLEHHALEKGEQGRTRVENLQELISAVRTYQPMQTEAIETGEDTQNAGRQVLASFLADAALDAGEHQAAEHQEAVQLMTLHAAKGLEFPYVFIAGVEENLFPHARSTHEPQELEEERRLMYVGITRAMRTLYLTYARSRRIFGREERHLPSRFLREIPSQHLQEINTFPEKRPAPAHQAPRKSSVQQTQVAHQALNLQLGQRVKHPLLGEGILMACEGYGERAKVQVRFAEGGDKWLILGMAKLEVL</sequence>
<evidence type="ECO:0000256" key="4">
    <source>
        <dbReference type="ARBA" id="ARBA00022806"/>
    </source>
</evidence>
<evidence type="ECO:0000313" key="16">
    <source>
        <dbReference type="Proteomes" id="UP000242999"/>
    </source>
</evidence>
<dbReference type="Pfam" id="PF00580">
    <property type="entry name" value="UvrD-helicase"/>
    <property type="match status" value="1"/>
</dbReference>
<dbReference type="InterPro" id="IPR014017">
    <property type="entry name" value="DNA_helicase_UvrD-like_C"/>
</dbReference>
<feature type="domain" description="UvrD-like helicase ATP-binding" evidence="13">
    <location>
        <begin position="11"/>
        <end position="288"/>
    </location>
</feature>
<accession>A0A1H6U6M5</accession>
<dbReference type="InterPro" id="IPR013986">
    <property type="entry name" value="DExx_box_DNA_helicase_dom_sf"/>
</dbReference>
<dbReference type="GO" id="GO:0043138">
    <property type="term" value="F:3'-5' DNA helicase activity"/>
    <property type="evidence" value="ECO:0007669"/>
    <property type="project" value="UniProtKB-EC"/>
</dbReference>
<dbReference type="InterPro" id="IPR014016">
    <property type="entry name" value="UvrD-like_ATP-bd"/>
</dbReference>
<keyword evidence="4 12" id="KW-0347">Helicase</keyword>
<dbReference type="PANTHER" id="PTHR11070">
    <property type="entry name" value="UVRD / RECB / PCRA DNA HELICASE FAMILY MEMBER"/>
    <property type="match status" value="1"/>
</dbReference>
<evidence type="ECO:0000256" key="6">
    <source>
        <dbReference type="ARBA" id="ARBA00023125"/>
    </source>
</evidence>
<dbReference type="Proteomes" id="UP000242999">
    <property type="component" value="Unassembled WGS sequence"/>
</dbReference>
<reference evidence="16" key="1">
    <citation type="submission" date="2016-10" db="EMBL/GenBank/DDBJ databases">
        <authorList>
            <person name="Varghese N."/>
            <person name="Submissions S."/>
        </authorList>
    </citation>
    <scope>NUCLEOTIDE SEQUENCE [LARGE SCALE GENOMIC DNA]</scope>
    <source>
        <strain evidence="16">DSM 7165</strain>
    </source>
</reference>
<dbReference type="STRING" id="64971.SAMN05421831_11435"/>
<evidence type="ECO:0000259" key="14">
    <source>
        <dbReference type="PROSITE" id="PS51217"/>
    </source>
</evidence>
<dbReference type="SUPFAM" id="SSF52540">
    <property type="entry name" value="P-loop containing nucleoside triphosphate hydrolases"/>
    <property type="match status" value="1"/>
</dbReference>
<dbReference type="AlphaFoldDB" id="A0A1H6U6M5"/>
<dbReference type="InterPro" id="IPR027417">
    <property type="entry name" value="P-loop_NTPase"/>
</dbReference>
<feature type="domain" description="UvrD-like helicase C-terminal" evidence="14">
    <location>
        <begin position="289"/>
        <end position="577"/>
    </location>
</feature>
<comment type="catalytic activity">
    <reaction evidence="8">
        <text>Couples ATP hydrolysis with the unwinding of duplex DNA by translocating in the 3'-5' direction.</text>
        <dbReference type="EC" id="5.6.2.4"/>
    </reaction>
</comment>
<keyword evidence="2 12" id="KW-0547">Nucleotide-binding</keyword>
<dbReference type="Gene3D" id="1.10.10.160">
    <property type="match status" value="1"/>
</dbReference>
<keyword evidence="3 12" id="KW-0378">Hydrolase</keyword>
<evidence type="ECO:0000313" key="15">
    <source>
        <dbReference type="EMBL" id="SEI87166.1"/>
    </source>
</evidence>
<evidence type="ECO:0000256" key="1">
    <source>
        <dbReference type="ARBA" id="ARBA00009922"/>
    </source>
</evidence>
<evidence type="ECO:0000256" key="11">
    <source>
        <dbReference type="ARBA" id="ARBA00048988"/>
    </source>
</evidence>
<dbReference type="Gene3D" id="3.40.50.300">
    <property type="entry name" value="P-loop containing nucleotide triphosphate hydrolases"/>
    <property type="match status" value="2"/>
</dbReference>
<dbReference type="GO" id="GO:0016887">
    <property type="term" value="F:ATP hydrolysis activity"/>
    <property type="evidence" value="ECO:0007669"/>
    <property type="project" value="RHEA"/>
</dbReference>
<organism evidence="15 16">
    <name type="scientific">Allopseudospirillum japonicum</name>
    <dbReference type="NCBI Taxonomy" id="64971"/>
    <lineage>
        <taxon>Bacteria</taxon>
        <taxon>Pseudomonadati</taxon>
        <taxon>Pseudomonadota</taxon>
        <taxon>Gammaproteobacteria</taxon>
        <taxon>Oceanospirillales</taxon>
        <taxon>Oceanospirillaceae</taxon>
        <taxon>Allopseudospirillum</taxon>
    </lineage>
</organism>
<dbReference type="GO" id="GO:0005829">
    <property type="term" value="C:cytosol"/>
    <property type="evidence" value="ECO:0007669"/>
    <property type="project" value="TreeGrafter"/>
</dbReference>
<proteinExistence type="inferred from homology"/>
<gene>
    <name evidence="15" type="ORF">SAMN05421831_11435</name>
</gene>
<dbReference type="PROSITE" id="PS51217">
    <property type="entry name" value="UVRD_HELICASE_CTER"/>
    <property type="match status" value="1"/>
</dbReference>
<keyword evidence="6" id="KW-0238">DNA-binding</keyword>
<dbReference type="GO" id="GO:0000725">
    <property type="term" value="P:recombinational repair"/>
    <property type="evidence" value="ECO:0007669"/>
    <property type="project" value="TreeGrafter"/>
</dbReference>
<dbReference type="OrthoDB" id="9806690at2"/>
<evidence type="ECO:0000256" key="12">
    <source>
        <dbReference type="PROSITE-ProRule" id="PRU00560"/>
    </source>
</evidence>
<keyword evidence="7" id="KW-0413">Isomerase</keyword>
<protein>
    <recommendedName>
        <fullName evidence="9">DNA 3'-5' helicase</fullName>
        <ecNumber evidence="9">5.6.2.4</ecNumber>
    </recommendedName>
    <alternativeName>
        <fullName evidence="10">DNA 3'-5' helicase II</fullName>
    </alternativeName>
</protein>
<dbReference type="GO" id="GO:0005524">
    <property type="term" value="F:ATP binding"/>
    <property type="evidence" value="ECO:0007669"/>
    <property type="project" value="UniProtKB-UniRule"/>
</dbReference>
<dbReference type="PANTHER" id="PTHR11070:SF2">
    <property type="entry name" value="ATP-DEPENDENT DNA HELICASE SRS2"/>
    <property type="match status" value="1"/>
</dbReference>
<evidence type="ECO:0000256" key="3">
    <source>
        <dbReference type="ARBA" id="ARBA00022801"/>
    </source>
</evidence>
<dbReference type="Pfam" id="PF13361">
    <property type="entry name" value="UvrD_C"/>
    <property type="match status" value="1"/>
</dbReference>
<dbReference type="GO" id="GO:0003677">
    <property type="term" value="F:DNA binding"/>
    <property type="evidence" value="ECO:0007669"/>
    <property type="project" value="UniProtKB-KW"/>
</dbReference>
<dbReference type="GO" id="GO:0033202">
    <property type="term" value="C:DNA helicase complex"/>
    <property type="evidence" value="ECO:0007669"/>
    <property type="project" value="TreeGrafter"/>
</dbReference>
<dbReference type="RefSeq" id="WP_093311914.1">
    <property type="nucleotide sequence ID" value="NZ_FNYH01000014.1"/>
</dbReference>
<evidence type="ECO:0000256" key="7">
    <source>
        <dbReference type="ARBA" id="ARBA00023235"/>
    </source>
</evidence>
<dbReference type="FunFam" id="1.10.486.10:FF:000003">
    <property type="entry name" value="ATP-dependent DNA helicase"/>
    <property type="match status" value="1"/>
</dbReference>
<name>A0A1H6U6M5_9GAMM</name>
<keyword evidence="5 12" id="KW-0067">ATP-binding</keyword>
<dbReference type="NCBIfam" id="NF008743">
    <property type="entry name" value="PRK11773.1"/>
    <property type="match status" value="1"/>
</dbReference>
<keyword evidence="16" id="KW-1185">Reference proteome</keyword>
<comment type="catalytic activity">
    <reaction evidence="11">
        <text>ATP + H2O = ADP + phosphate + H(+)</text>
        <dbReference type="Rhea" id="RHEA:13065"/>
        <dbReference type="ChEBI" id="CHEBI:15377"/>
        <dbReference type="ChEBI" id="CHEBI:15378"/>
        <dbReference type="ChEBI" id="CHEBI:30616"/>
        <dbReference type="ChEBI" id="CHEBI:43474"/>
        <dbReference type="ChEBI" id="CHEBI:456216"/>
        <dbReference type="EC" id="5.6.2.4"/>
    </reaction>
</comment>
<evidence type="ECO:0000256" key="8">
    <source>
        <dbReference type="ARBA" id="ARBA00034617"/>
    </source>
</evidence>